<gene>
    <name evidence="2" type="ORF">Sliba_80400</name>
</gene>
<organism evidence="2 3">
    <name type="scientific">Streptomyces nigrescens</name>
    <dbReference type="NCBI Taxonomy" id="1920"/>
    <lineage>
        <taxon>Bacteria</taxon>
        <taxon>Bacillati</taxon>
        <taxon>Actinomycetota</taxon>
        <taxon>Actinomycetes</taxon>
        <taxon>Kitasatosporales</taxon>
        <taxon>Streptomycetaceae</taxon>
        <taxon>Streptomyces</taxon>
    </lineage>
</organism>
<feature type="chain" id="PRO_5024933470" description="Ricin B lectin domain-containing protein" evidence="1">
    <location>
        <begin position="30"/>
        <end position="92"/>
    </location>
</feature>
<feature type="signal peptide" evidence="1">
    <location>
        <begin position="1"/>
        <end position="29"/>
    </location>
</feature>
<keyword evidence="1" id="KW-0732">Signal</keyword>
<evidence type="ECO:0000313" key="3">
    <source>
        <dbReference type="Proteomes" id="UP000429552"/>
    </source>
</evidence>
<proteinExistence type="predicted"/>
<protein>
    <recommendedName>
        <fullName evidence="4">Ricin B lectin domain-containing protein</fullName>
    </recommendedName>
</protein>
<evidence type="ECO:0008006" key="4">
    <source>
        <dbReference type="Google" id="ProtNLM"/>
    </source>
</evidence>
<sequence length="92" mass="9492">MKRMARLGAIAATGAVLLVGGAAATSATAADRPAAATTATAKPAPLLAWQRYGNFPYSSCVNWGTTLVNSGNALAWQCVHIGSGIYTLWVLR</sequence>
<accession>A0A640TVA9</accession>
<dbReference type="AlphaFoldDB" id="A0A640TVA9"/>
<dbReference type="Proteomes" id="UP000429552">
    <property type="component" value="Unassembled WGS sequence"/>
</dbReference>
<evidence type="ECO:0000256" key="1">
    <source>
        <dbReference type="SAM" id="SignalP"/>
    </source>
</evidence>
<dbReference type="EMBL" id="BLIP01000005">
    <property type="protein sequence ID" value="GFE27587.1"/>
    <property type="molecule type" value="Genomic_DNA"/>
</dbReference>
<reference evidence="2 3" key="1">
    <citation type="submission" date="2019-12" db="EMBL/GenBank/DDBJ databases">
        <title>Whole genome shotgun sequence of Streptomyces libani subsp. libani NBRC 13452.</title>
        <authorList>
            <person name="Ichikawa N."/>
            <person name="Kimura A."/>
            <person name="Kitahashi Y."/>
            <person name="Komaki H."/>
            <person name="Tamura T."/>
        </authorList>
    </citation>
    <scope>NUCLEOTIDE SEQUENCE [LARGE SCALE GENOMIC DNA]</scope>
    <source>
        <strain evidence="2 3">NBRC 13452</strain>
    </source>
</reference>
<evidence type="ECO:0000313" key="2">
    <source>
        <dbReference type="EMBL" id="GFE27587.1"/>
    </source>
</evidence>
<comment type="caution">
    <text evidence="2">The sequence shown here is derived from an EMBL/GenBank/DDBJ whole genome shotgun (WGS) entry which is preliminary data.</text>
</comment>
<name>A0A640TVA9_STRNI</name>